<dbReference type="AlphaFoldDB" id="A0A1G8CTV0"/>
<name>A0A1G8CTV0_9RHOO</name>
<sequence>MAYAGLAIVLFAILGFFVLPPIVKSVLIDQASKALHRTVAVKRVDINPFAMTLDVDGLSIKERDSETTFLAFDKLHINLDAASLFKGGVVIGELRLDGPRVHVARLSAGQYNFSDLLEAPQVSPAPKSEAKPPMFSVSNIRITGGSLAFDDQPMREKHEIQGVNVSLPFISNMAFAVDTFVEPSFSAVVNGAPVHAKVKSKPFSESHESELAMDLADLKLTQYLPYVPAKLPVKVQSGMLDVGVTLRFHQDKGGNASIHLAGKSALRNIDVRDSQGAALLAFKRLELVLGALDLPARKVQLDRVLLESPDVSVTIDQKGRLNLTALSETETSGAGAKAPAAGDDSAKAQPESPFDWSLGEFSLNGGLLRVVDQSRKMPFKGSVDIPEIRVKKLSGRGLEPAEIAARVLVNRRGELGVTGSFNPVQGAADLNVTIKSLELLPFQPYFAEKLNVAVTRGQLTADGALHLRKATDSPIGVVGQFSGQATLGDFQAVDKPNSADFLRWKSFYFGKVDLNLQPMSVSVGEIALSDFFARVIVSREGKLNLLQLVRQDENAPVAAPAEPLAASGEGKATTPLAPKEAASKPVMPVRIGKITLQGGDVRFTDNFVKPNYTANLRKISGRISGLSSEPGTTAKLELRGRYDDVAPLTVDAQINPLSAKPYLDLQAEIKGVEMTPFSSYSGKYAGYAIEKGKLSLFVKYKIENDQLEAENRVFIDQLTFGDAVDSPEATKLPVRLAVSLLKNRSGEIDLNLPISGSLNDPQFSVGGLVVKVIVNLVVKAVASPFALLGSMFGGEELSAIEFDAGRETITPTAEKRLENLAKALIDRPELKLEIASVVDPVRELEALKRVDLERKVKAAKREDLTRSGVASGAVDSIQIRAEEYPALLERAYRAEKFPKPRNVVGLVKTLPVEEMEKLMLTYANVGDETLRELGETRARQVRDWLAAHQVSLERIFMLPGKLTEAGDAAGGEKKAAAGQVVFSLK</sequence>
<dbReference type="GO" id="GO:0005886">
    <property type="term" value="C:plasma membrane"/>
    <property type="evidence" value="ECO:0007669"/>
    <property type="project" value="TreeGrafter"/>
</dbReference>
<dbReference type="InterPro" id="IPR008023">
    <property type="entry name" value="DUF748"/>
</dbReference>
<dbReference type="PANTHER" id="PTHR30441:SF8">
    <property type="entry name" value="DUF748 DOMAIN-CONTAINING PROTEIN"/>
    <property type="match status" value="1"/>
</dbReference>
<reference evidence="2 3" key="1">
    <citation type="submission" date="2016-10" db="EMBL/GenBank/DDBJ databases">
        <authorList>
            <person name="de Groot N.N."/>
        </authorList>
    </citation>
    <scope>NUCLEOTIDE SEQUENCE [LARGE SCALE GENOMIC DNA]</scope>
    <source>
        <strain evidence="2 3">DSM 5885</strain>
    </source>
</reference>
<feature type="region of interest" description="Disordered" evidence="1">
    <location>
        <begin position="559"/>
        <end position="579"/>
    </location>
</feature>
<feature type="region of interest" description="Disordered" evidence="1">
    <location>
        <begin position="326"/>
        <end position="351"/>
    </location>
</feature>
<accession>A0A1G8CTV0</accession>
<dbReference type="STRING" id="83767.SAMN05660652_01746"/>
<dbReference type="GO" id="GO:0090313">
    <property type="term" value="P:regulation of protein targeting to membrane"/>
    <property type="evidence" value="ECO:0007669"/>
    <property type="project" value="TreeGrafter"/>
</dbReference>
<organism evidence="2 3">
    <name type="scientific">Propionivibrio dicarboxylicus</name>
    <dbReference type="NCBI Taxonomy" id="83767"/>
    <lineage>
        <taxon>Bacteria</taxon>
        <taxon>Pseudomonadati</taxon>
        <taxon>Pseudomonadota</taxon>
        <taxon>Betaproteobacteria</taxon>
        <taxon>Rhodocyclales</taxon>
        <taxon>Rhodocyclaceae</taxon>
        <taxon>Propionivibrio</taxon>
    </lineage>
</organism>
<dbReference type="PANTHER" id="PTHR30441">
    <property type="entry name" value="DUF748 DOMAIN-CONTAINING PROTEIN"/>
    <property type="match status" value="1"/>
</dbReference>
<evidence type="ECO:0000256" key="1">
    <source>
        <dbReference type="SAM" id="MobiDB-lite"/>
    </source>
</evidence>
<dbReference type="Pfam" id="PF05359">
    <property type="entry name" value="DUF748"/>
    <property type="match status" value="2"/>
</dbReference>
<dbReference type="RefSeq" id="WP_425438688.1">
    <property type="nucleotide sequence ID" value="NZ_FNCY01000006.1"/>
</dbReference>
<evidence type="ECO:0008006" key="4">
    <source>
        <dbReference type="Google" id="ProtNLM"/>
    </source>
</evidence>
<evidence type="ECO:0000313" key="3">
    <source>
        <dbReference type="Proteomes" id="UP000198607"/>
    </source>
</evidence>
<keyword evidence="3" id="KW-1185">Reference proteome</keyword>
<dbReference type="Gene3D" id="3.30.1330.60">
    <property type="entry name" value="OmpA-like domain"/>
    <property type="match status" value="1"/>
</dbReference>
<evidence type="ECO:0000313" key="2">
    <source>
        <dbReference type="EMBL" id="SDH48932.1"/>
    </source>
</evidence>
<protein>
    <recommendedName>
        <fullName evidence="4">DUF748 domain-containing protein</fullName>
    </recommendedName>
</protein>
<dbReference type="EMBL" id="FNCY01000006">
    <property type="protein sequence ID" value="SDH48932.1"/>
    <property type="molecule type" value="Genomic_DNA"/>
</dbReference>
<dbReference type="Proteomes" id="UP000198607">
    <property type="component" value="Unassembled WGS sequence"/>
</dbReference>
<feature type="compositionally biased region" description="Low complexity" evidence="1">
    <location>
        <begin position="332"/>
        <end position="343"/>
    </location>
</feature>
<dbReference type="InterPro" id="IPR052894">
    <property type="entry name" value="AsmA-related"/>
</dbReference>
<gene>
    <name evidence="2" type="ORF">SAMN05660652_01746</name>
</gene>
<proteinExistence type="predicted"/>
<dbReference type="InterPro" id="IPR036737">
    <property type="entry name" value="OmpA-like_sf"/>
</dbReference>